<dbReference type="Gene3D" id="3.40.50.2300">
    <property type="match status" value="1"/>
</dbReference>
<dbReference type="Proteomes" id="UP000321567">
    <property type="component" value="Unassembled WGS sequence"/>
</dbReference>
<dbReference type="PROSITE" id="PS50110">
    <property type="entry name" value="RESPONSE_REGULATORY"/>
    <property type="match status" value="1"/>
</dbReference>
<keyword evidence="4" id="KW-1185">Reference proteome</keyword>
<dbReference type="EMBL" id="BJZO01000060">
    <property type="protein sequence ID" value="GEO82087.1"/>
    <property type="molecule type" value="Genomic_DNA"/>
</dbReference>
<comment type="caution">
    <text evidence="3">The sequence shown here is derived from an EMBL/GenBank/DDBJ whole genome shotgun (WGS) entry which is preliminary data.</text>
</comment>
<dbReference type="OrthoDB" id="8439620at2"/>
<evidence type="ECO:0000256" key="1">
    <source>
        <dbReference type="PROSITE-ProRule" id="PRU00169"/>
    </source>
</evidence>
<dbReference type="CDD" id="cd00156">
    <property type="entry name" value="REC"/>
    <property type="match status" value="1"/>
</dbReference>
<evidence type="ECO:0000313" key="3">
    <source>
        <dbReference type="EMBL" id="GEO82087.1"/>
    </source>
</evidence>
<comment type="caution">
    <text evidence="1">Lacks conserved residue(s) required for the propagation of feature annotation.</text>
</comment>
<dbReference type="InterPro" id="IPR001789">
    <property type="entry name" value="Sig_transdc_resp-reg_receiver"/>
</dbReference>
<evidence type="ECO:0000259" key="2">
    <source>
        <dbReference type="PROSITE" id="PS50110"/>
    </source>
</evidence>
<reference evidence="3 4" key="1">
    <citation type="submission" date="2019-07" db="EMBL/GenBank/DDBJ databases">
        <title>Whole genome shotgun sequence of Rhodospirillum oryzae NBRC 107573.</title>
        <authorList>
            <person name="Hosoyama A."/>
            <person name="Uohara A."/>
            <person name="Ohji S."/>
            <person name="Ichikawa N."/>
        </authorList>
    </citation>
    <scope>NUCLEOTIDE SEQUENCE [LARGE SCALE GENOMIC DNA]</scope>
    <source>
        <strain evidence="3 4">NBRC 107573</strain>
    </source>
</reference>
<dbReference type="InterPro" id="IPR011006">
    <property type="entry name" value="CheY-like_superfamily"/>
</dbReference>
<sequence length="253" mass="27947">MARDDYNALIEAEFREELRDTISELEVTISNVKSNSVPPRQGTARIRTIVARIDRLAVAMDFSLLALTLRRFTDYLHDMEEPSEGNLGDFNIFADILGGLLSGEIDAGANEAEFFRSLPARRPVDLGDVAHLNVEVLLVEPQRSSANIIARELHQCGYKVTNARTAREGLDLTARTRPDLVISSAVLDILSGVDLGCALAAMPATEKIPFCILTSFERTHPFLTRLPQSCGYLHKGSNFGVDLSNELQRFGLM</sequence>
<proteinExistence type="predicted"/>
<evidence type="ECO:0000313" key="4">
    <source>
        <dbReference type="Proteomes" id="UP000321567"/>
    </source>
</evidence>
<dbReference type="RefSeq" id="WP_147164099.1">
    <property type="nucleotide sequence ID" value="NZ_BJZO01000060.1"/>
</dbReference>
<feature type="domain" description="Response regulatory" evidence="2">
    <location>
        <begin position="135"/>
        <end position="250"/>
    </location>
</feature>
<name>A0A512H9F3_9PROT</name>
<accession>A0A512H9F3</accession>
<dbReference type="AlphaFoldDB" id="A0A512H9F3"/>
<protein>
    <submittedName>
        <fullName evidence="3">Response regulator</fullName>
    </submittedName>
</protein>
<dbReference type="GO" id="GO:0000160">
    <property type="term" value="P:phosphorelay signal transduction system"/>
    <property type="evidence" value="ECO:0007669"/>
    <property type="project" value="InterPro"/>
</dbReference>
<dbReference type="SUPFAM" id="SSF52172">
    <property type="entry name" value="CheY-like"/>
    <property type="match status" value="1"/>
</dbReference>
<gene>
    <name evidence="3" type="ORF">ROR02_22180</name>
</gene>
<organism evidence="3 4">
    <name type="scientific">Pararhodospirillum oryzae</name>
    <dbReference type="NCBI Taxonomy" id="478448"/>
    <lineage>
        <taxon>Bacteria</taxon>
        <taxon>Pseudomonadati</taxon>
        <taxon>Pseudomonadota</taxon>
        <taxon>Alphaproteobacteria</taxon>
        <taxon>Rhodospirillales</taxon>
        <taxon>Rhodospirillaceae</taxon>
        <taxon>Pararhodospirillum</taxon>
    </lineage>
</organism>